<dbReference type="InterPro" id="IPR018639">
    <property type="entry name" value="DUF2062"/>
</dbReference>
<dbReference type="EMBL" id="CP051180">
    <property type="protein sequence ID" value="QIZ75986.1"/>
    <property type="molecule type" value="Genomic_DNA"/>
</dbReference>
<reference evidence="3 4" key="1">
    <citation type="submission" date="2020-04" db="EMBL/GenBank/DDBJ databases">
        <title>Ferrimonas sp. S7 isolated from sea water.</title>
        <authorList>
            <person name="Bae S.S."/>
            <person name="Baek K."/>
        </authorList>
    </citation>
    <scope>NUCLEOTIDE SEQUENCE [LARGE SCALE GENOMIC DNA]</scope>
    <source>
        <strain evidence="3 4">S7</strain>
    </source>
</reference>
<protein>
    <submittedName>
        <fullName evidence="3">DUF2062 domain-containing protein</fullName>
    </submittedName>
</protein>
<feature type="transmembrane region" description="Helical" evidence="1">
    <location>
        <begin position="63"/>
        <end position="85"/>
    </location>
</feature>
<organism evidence="3 4">
    <name type="scientific">Ferrimonas lipolytica</name>
    <dbReference type="NCBI Taxonomy" id="2724191"/>
    <lineage>
        <taxon>Bacteria</taxon>
        <taxon>Pseudomonadati</taxon>
        <taxon>Pseudomonadota</taxon>
        <taxon>Gammaproteobacteria</taxon>
        <taxon>Alteromonadales</taxon>
        <taxon>Ferrimonadaceae</taxon>
        <taxon>Ferrimonas</taxon>
    </lineage>
</organism>
<dbReference type="Proteomes" id="UP000501602">
    <property type="component" value="Chromosome"/>
</dbReference>
<keyword evidence="4" id="KW-1185">Reference proteome</keyword>
<dbReference type="AlphaFoldDB" id="A0A6H1UCQ4"/>
<keyword evidence="1" id="KW-0472">Membrane</keyword>
<evidence type="ECO:0000313" key="3">
    <source>
        <dbReference type="EMBL" id="QIZ75986.1"/>
    </source>
</evidence>
<name>A0A6H1UCQ4_9GAMM</name>
<dbReference type="Pfam" id="PF09835">
    <property type="entry name" value="DUF2062"/>
    <property type="match status" value="1"/>
</dbReference>
<feature type="transmembrane region" description="Helical" evidence="1">
    <location>
        <begin position="132"/>
        <end position="155"/>
    </location>
</feature>
<keyword evidence="1" id="KW-0812">Transmembrane</keyword>
<proteinExistence type="predicted"/>
<dbReference type="PANTHER" id="PTHR40547">
    <property type="entry name" value="SLL0298 PROTEIN"/>
    <property type="match status" value="1"/>
</dbReference>
<feature type="transmembrane region" description="Helical" evidence="1">
    <location>
        <begin position="92"/>
        <end position="112"/>
    </location>
</feature>
<evidence type="ECO:0000313" key="4">
    <source>
        <dbReference type="Proteomes" id="UP000501602"/>
    </source>
</evidence>
<keyword evidence="1" id="KW-1133">Transmembrane helix</keyword>
<dbReference type="RefSeq" id="WP_168659247.1">
    <property type="nucleotide sequence ID" value="NZ_CP051180.1"/>
</dbReference>
<sequence length="175" mass="20166">MPRRTFKRIMPDPEQLRQHKYLKLLGPWMQQANIWHLNRRSASGALALGVLVCWVPIPFQMLLAAFSAILFGVNLPLAVATVWISNPITMPIMFYSAYAFGVSILGIERTDFNFELSWQWLAESIHSVGPPMLLGCAMLGIISAAFTYFIINSLWRYGILFNWRKRQKNRAKRYS</sequence>
<dbReference type="KEGG" id="fes:HER31_03260"/>
<accession>A0A6H1UCQ4</accession>
<feature type="transmembrane region" description="Helical" evidence="1">
    <location>
        <begin position="37"/>
        <end position="57"/>
    </location>
</feature>
<feature type="domain" description="DUF2062" evidence="2">
    <location>
        <begin position="23"/>
        <end position="163"/>
    </location>
</feature>
<evidence type="ECO:0000256" key="1">
    <source>
        <dbReference type="SAM" id="Phobius"/>
    </source>
</evidence>
<gene>
    <name evidence="3" type="ORF">HER31_03260</name>
</gene>
<dbReference type="PANTHER" id="PTHR40547:SF1">
    <property type="entry name" value="SLL0298 PROTEIN"/>
    <property type="match status" value="1"/>
</dbReference>
<evidence type="ECO:0000259" key="2">
    <source>
        <dbReference type="Pfam" id="PF09835"/>
    </source>
</evidence>